<gene>
    <name evidence="2" type="ORF">DFH08DRAFT_881481</name>
</gene>
<dbReference type="AlphaFoldDB" id="A0AAD7ELF5"/>
<keyword evidence="1" id="KW-0732">Signal</keyword>
<name>A0AAD7ELF5_9AGAR</name>
<evidence type="ECO:0000313" key="2">
    <source>
        <dbReference type="EMBL" id="KAJ7331391.1"/>
    </source>
</evidence>
<evidence type="ECO:0000313" key="3">
    <source>
        <dbReference type="Proteomes" id="UP001218218"/>
    </source>
</evidence>
<organism evidence="2 3">
    <name type="scientific">Mycena albidolilacea</name>
    <dbReference type="NCBI Taxonomy" id="1033008"/>
    <lineage>
        <taxon>Eukaryota</taxon>
        <taxon>Fungi</taxon>
        <taxon>Dikarya</taxon>
        <taxon>Basidiomycota</taxon>
        <taxon>Agaricomycotina</taxon>
        <taxon>Agaricomycetes</taxon>
        <taxon>Agaricomycetidae</taxon>
        <taxon>Agaricales</taxon>
        <taxon>Marasmiineae</taxon>
        <taxon>Mycenaceae</taxon>
        <taxon>Mycena</taxon>
    </lineage>
</organism>
<sequence>MKFFQRLISVAAVAAVSIDARPWSKRVLGGITLCTDTNFTGFCLHMDLARSACTDITDPELVGQVSSIQPDHEPHDCLMFTTPCGASGGTSVLVGNSGISNFGSLDNLAASVECQW</sequence>
<reference evidence="2" key="1">
    <citation type="submission" date="2023-03" db="EMBL/GenBank/DDBJ databases">
        <title>Massive genome expansion in bonnet fungi (Mycena s.s.) driven by repeated elements and novel gene families across ecological guilds.</title>
        <authorList>
            <consortium name="Lawrence Berkeley National Laboratory"/>
            <person name="Harder C.B."/>
            <person name="Miyauchi S."/>
            <person name="Viragh M."/>
            <person name="Kuo A."/>
            <person name="Thoen E."/>
            <person name="Andreopoulos B."/>
            <person name="Lu D."/>
            <person name="Skrede I."/>
            <person name="Drula E."/>
            <person name="Henrissat B."/>
            <person name="Morin E."/>
            <person name="Kohler A."/>
            <person name="Barry K."/>
            <person name="LaButti K."/>
            <person name="Morin E."/>
            <person name="Salamov A."/>
            <person name="Lipzen A."/>
            <person name="Mereny Z."/>
            <person name="Hegedus B."/>
            <person name="Baldrian P."/>
            <person name="Stursova M."/>
            <person name="Weitz H."/>
            <person name="Taylor A."/>
            <person name="Grigoriev I.V."/>
            <person name="Nagy L.G."/>
            <person name="Martin F."/>
            <person name="Kauserud H."/>
        </authorList>
    </citation>
    <scope>NUCLEOTIDE SEQUENCE</scope>
    <source>
        <strain evidence="2">CBHHK002</strain>
    </source>
</reference>
<keyword evidence="3" id="KW-1185">Reference proteome</keyword>
<comment type="caution">
    <text evidence="2">The sequence shown here is derived from an EMBL/GenBank/DDBJ whole genome shotgun (WGS) entry which is preliminary data.</text>
</comment>
<evidence type="ECO:0000256" key="1">
    <source>
        <dbReference type="SAM" id="SignalP"/>
    </source>
</evidence>
<feature type="non-terminal residue" evidence="2">
    <location>
        <position position="116"/>
    </location>
</feature>
<feature type="chain" id="PRO_5042154510" evidence="1">
    <location>
        <begin position="21"/>
        <end position="116"/>
    </location>
</feature>
<dbReference type="Proteomes" id="UP001218218">
    <property type="component" value="Unassembled WGS sequence"/>
</dbReference>
<accession>A0AAD7ELF5</accession>
<protein>
    <submittedName>
        <fullName evidence="2">Uncharacterized protein</fullName>
    </submittedName>
</protein>
<proteinExistence type="predicted"/>
<dbReference type="EMBL" id="JARIHO010000035">
    <property type="protein sequence ID" value="KAJ7331391.1"/>
    <property type="molecule type" value="Genomic_DNA"/>
</dbReference>
<feature type="signal peptide" evidence="1">
    <location>
        <begin position="1"/>
        <end position="20"/>
    </location>
</feature>